<sequence>MSDPSSRTTPPGAPRWVKWTLVIIGVLVVLFVVAQIAGVGGEHGPGRHGAEFVLTTAAHEGSWR</sequence>
<protein>
    <submittedName>
        <fullName evidence="2">Uncharacterized protein</fullName>
    </submittedName>
</protein>
<reference evidence="3" key="1">
    <citation type="journal article" date="2019" name="Int. J. Syst. Evol. Microbiol.">
        <title>The Global Catalogue of Microorganisms (GCM) 10K type strain sequencing project: providing services to taxonomists for standard genome sequencing and annotation.</title>
        <authorList>
            <consortium name="The Broad Institute Genomics Platform"/>
            <consortium name="The Broad Institute Genome Sequencing Center for Infectious Disease"/>
            <person name="Wu L."/>
            <person name="Ma J."/>
        </authorList>
    </citation>
    <scope>NUCLEOTIDE SEQUENCE [LARGE SCALE GENOMIC DNA]</scope>
    <source>
        <strain evidence="3">JCM 14969</strain>
    </source>
</reference>
<name>A0ABP4Q3R6_9ACTN</name>
<keyword evidence="1" id="KW-1133">Transmembrane helix</keyword>
<accession>A0ABP4Q3R6</accession>
<evidence type="ECO:0000256" key="1">
    <source>
        <dbReference type="SAM" id="Phobius"/>
    </source>
</evidence>
<dbReference type="RefSeq" id="WP_344220291.1">
    <property type="nucleotide sequence ID" value="NZ_BAAAOS010000048.1"/>
</dbReference>
<evidence type="ECO:0000313" key="2">
    <source>
        <dbReference type="EMBL" id="GAA1599961.1"/>
    </source>
</evidence>
<dbReference type="EMBL" id="BAAAOS010000048">
    <property type="protein sequence ID" value="GAA1599961.1"/>
    <property type="molecule type" value="Genomic_DNA"/>
</dbReference>
<keyword evidence="1" id="KW-0812">Transmembrane</keyword>
<keyword evidence="1" id="KW-0472">Membrane</keyword>
<comment type="caution">
    <text evidence="2">The sequence shown here is derived from an EMBL/GenBank/DDBJ whole genome shotgun (WGS) entry which is preliminary data.</text>
</comment>
<organism evidence="2 3">
    <name type="scientific">Kribbella sancticallisti</name>
    <dbReference type="NCBI Taxonomy" id="460087"/>
    <lineage>
        <taxon>Bacteria</taxon>
        <taxon>Bacillati</taxon>
        <taxon>Actinomycetota</taxon>
        <taxon>Actinomycetes</taxon>
        <taxon>Propionibacteriales</taxon>
        <taxon>Kribbellaceae</taxon>
        <taxon>Kribbella</taxon>
    </lineage>
</organism>
<proteinExistence type="predicted"/>
<keyword evidence="3" id="KW-1185">Reference proteome</keyword>
<gene>
    <name evidence="2" type="ORF">GCM10009789_62640</name>
</gene>
<evidence type="ECO:0000313" key="3">
    <source>
        <dbReference type="Proteomes" id="UP001500393"/>
    </source>
</evidence>
<dbReference type="Proteomes" id="UP001500393">
    <property type="component" value="Unassembled WGS sequence"/>
</dbReference>
<feature type="transmembrane region" description="Helical" evidence="1">
    <location>
        <begin position="16"/>
        <end position="37"/>
    </location>
</feature>